<dbReference type="EMBL" id="PZQS01000010">
    <property type="protein sequence ID" value="PVD23188.1"/>
    <property type="molecule type" value="Genomic_DNA"/>
</dbReference>
<evidence type="ECO:0000256" key="1">
    <source>
        <dbReference type="ARBA" id="ARBA00005807"/>
    </source>
</evidence>
<dbReference type="GO" id="GO:0005739">
    <property type="term" value="C:mitochondrion"/>
    <property type="evidence" value="ECO:0007669"/>
    <property type="project" value="TreeGrafter"/>
</dbReference>
<feature type="compositionally biased region" description="Low complexity" evidence="2">
    <location>
        <begin position="61"/>
        <end position="71"/>
    </location>
</feature>
<comment type="similarity">
    <text evidence="1">Belongs to the MTFR1 family.</text>
</comment>
<dbReference type="PANTHER" id="PTHR14215">
    <property type="entry name" value="PROTEIN OF UNKNOWN FUNCTION DUF729"/>
    <property type="match status" value="1"/>
</dbReference>
<protein>
    <submittedName>
        <fullName evidence="3">Uncharacterized protein</fullName>
    </submittedName>
</protein>
<dbReference type="Pfam" id="PF05308">
    <property type="entry name" value="Mito_fiss_reg"/>
    <property type="match status" value="1"/>
</dbReference>
<evidence type="ECO:0000313" key="4">
    <source>
        <dbReference type="Proteomes" id="UP000245119"/>
    </source>
</evidence>
<name>A0A2T7NPU3_POMCA</name>
<dbReference type="GO" id="GO:0009060">
    <property type="term" value="P:aerobic respiration"/>
    <property type="evidence" value="ECO:0007669"/>
    <property type="project" value="TreeGrafter"/>
</dbReference>
<proteinExistence type="inferred from homology"/>
<accession>A0A2T7NPU3</accession>
<dbReference type="PANTHER" id="PTHR14215:SF0">
    <property type="entry name" value="WH2 DOMAIN-CONTAINING PROTEIN"/>
    <property type="match status" value="1"/>
</dbReference>
<feature type="region of interest" description="Disordered" evidence="2">
    <location>
        <begin position="1"/>
        <end position="112"/>
    </location>
</feature>
<comment type="caution">
    <text evidence="3">The sequence shown here is derived from an EMBL/GenBank/DDBJ whole genome shotgun (WGS) entry which is preliminary data.</text>
</comment>
<dbReference type="InterPro" id="IPR007972">
    <property type="entry name" value="Mtfr1"/>
</dbReference>
<keyword evidence="4" id="KW-1185">Reference proteome</keyword>
<organism evidence="3 4">
    <name type="scientific">Pomacea canaliculata</name>
    <name type="common">Golden apple snail</name>
    <dbReference type="NCBI Taxonomy" id="400727"/>
    <lineage>
        <taxon>Eukaryota</taxon>
        <taxon>Metazoa</taxon>
        <taxon>Spiralia</taxon>
        <taxon>Lophotrochozoa</taxon>
        <taxon>Mollusca</taxon>
        <taxon>Gastropoda</taxon>
        <taxon>Caenogastropoda</taxon>
        <taxon>Architaenioglossa</taxon>
        <taxon>Ampullarioidea</taxon>
        <taxon>Ampullariidae</taxon>
        <taxon>Pomacea</taxon>
    </lineage>
</organism>
<sequence>MYRSFHVPSTTTTTTTTSSSSTTTTPPPPPPMMLPSLKQTKPVVGGSLSEILKQVSLTTPSSDSNSNNNNSKKGSLDMTTVLKDLGKVKLKPVERSPGGTPVNKNPKPSATDPASIIAEALKRKFRNHVQHSPDVDKENENHDFDSSDNSPKFKFGQHVLRKTQRRLSLIQETTQLATSPGTCSPVSSPLKILNCLAPDEISKYSGQGQHVLD</sequence>
<evidence type="ECO:0000256" key="2">
    <source>
        <dbReference type="SAM" id="MobiDB-lite"/>
    </source>
</evidence>
<feature type="compositionally biased region" description="Basic and acidic residues" evidence="2">
    <location>
        <begin position="84"/>
        <end position="94"/>
    </location>
</feature>
<dbReference type="AlphaFoldDB" id="A0A2T7NPU3"/>
<evidence type="ECO:0000313" key="3">
    <source>
        <dbReference type="EMBL" id="PVD23188.1"/>
    </source>
</evidence>
<gene>
    <name evidence="3" type="ORF">C0Q70_16451</name>
</gene>
<reference evidence="3 4" key="1">
    <citation type="submission" date="2018-04" db="EMBL/GenBank/DDBJ databases">
        <title>The genome of golden apple snail Pomacea canaliculata provides insight into stress tolerance and invasive adaptation.</title>
        <authorList>
            <person name="Liu C."/>
            <person name="Liu B."/>
            <person name="Ren Y."/>
            <person name="Zhang Y."/>
            <person name="Wang H."/>
            <person name="Li S."/>
            <person name="Jiang F."/>
            <person name="Yin L."/>
            <person name="Zhang G."/>
            <person name="Qian W."/>
            <person name="Fan W."/>
        </authorList>
    </citation>
    <scope>NUCLEOTIDE SEQUENCE [LARGE SCALE GENOMIC DNA]</scope>
    <source>
        <strain evidence="3">SZHN2017</strain>
        <tissue evidence="3">Muscle</tissue>
    </source>
</reference>
<dbReference type="GO" id="GO:0000266">
    <property type="term" value="P:mitochondrial fission"/>
    <property type="evidence" value="ECO:0007669"/>
    <property type="project" value="TreeGrafter"/>
</dbReference>
<feature type="compositionally biased region" description="Low complexity" evidence="2">
    <location>
        <begin position="8"/>
        <end position="24"/>
    </location>
</feature>
<dbReference type="Proteomes" id="UP000245119">
    <property type="component" value="Linkage Group LG10"/>
</dbReference>
<feature type="compositionally biased region" description="Basic and acidic residues" evidence="2">
    <location>
        <begin position="131"/>
        <end position="145"/>
    </location>
</feature>
<feature type="region of interest" description="Disordered" evidence="2">
    <location>
        <begin position="131"/>
        <end position="152"/>
    </location>
</feature>